<reference evidence="1" key="2">
    <citation type="journal article" date="2021" name="PeerJ">
        <title>Extensive microbial diversity within the chicken gut microbiome revealed by metagenomics and culture.</title>
        <authorList>
            <person name="Gilroy R."/>
            <person name="Ravi A."/>
            <person name="Getino M."/>
            <person name="Pursley I."/>
            <person name="Horton D.L."/>
            <person name="Alikhan N.F."/>
            <person name="Baker D."/>
            <person name="Gharbi K."/>
            <person name="Hall N."/>
            <person name="Watson M."/>
            <person name="Adriaenssens E.M."/>
            <person name="Foster-Nyarko E."/>
            <person name="Jarju S."/>
            <person name="Secka A."/>
            <person name="Antonio M."/>
            <person name="Oren A."/>
            <person name="Chaudhuri R.R."/>
            <person name="La Ragione R."/>
            <person name="Hildebrand F."/>
            <person name="Pallen M.J."/>
        </authorList>
    </citation>
    <scope>NUCLEOTIDE SEQUENCE</scope>
    <source>
        <strain evidence="1">CHK190-19873</strain>
    </source>
</reference>
<name>A0A9D1JLZ9_9FIRM</name>
<dbReference type="InterPro" id="IPR043779">
    <property type="entry name" value="DUF5721"/>
</dbReference>
<gene>
    <name evidence="1" type="ORF">IAB44_17355</name>
</gene>
<sequence length="162" mass="18531">MQAFQILDIKGFMEKLLIDSAFDHFLLSQAAVTTFCTFTIDGHFFNEYFSDSERPPQSYPLWSQVRPFCFSLIKGKRSPLEMKIVFRLSDANAGRLLSQNGIPLTEEDIEGLYLNIRYDGKGLTCITGTSLKLFTLDRTLELAWDRVTGLFLKRQGIPYEAL</sequence>
<reference evidence="1" key="1">
    <citation type="submission" date="2020-10" db="EMBL/GenBank/DDBJ databases">
        <authorList>
            <person name="Gilroy R."/>
        </authorList>
    </citation>
    <scope>NUCLEOTIDE SEQUENCE</scope>
    <source>
        <strain evidence="1">CHK190-19873</strain>
    </source>
</reference>
<dbReference type="Pfam" id="PF18988">
    <property type="entry name" value="DUF5721"/>
    <property type="match status" value="1"/>
</dbReference>
<proteinExistence type="predicted"/>
<dbReference type="AlphaFoldDB" id="A0A9D1JLZ9"/>
<accession>A0A9D1JLZ9</accession>
<evidence type="ECO:0000313" key="1">
    <source>
        <dbReference type="EMBL" id="HIS33288.1"/>
    </source>
</evidence>
<comment type="caution">
    <text evidence="1">The sequence shown here is derived from an EMBL/GenBank/DDBJ whole genome shotgun (WGS) entry which is preliminary data.</text>
</comment>
<organism evidence="1 2">
    <name type="scientific">Candidatus Limivivens intestinipullorum</name>
    <dbReference type="NCBI Taxonomy" id="2840858"/>
    <lineage>
        <taxon>Bacteria</taxon>
        <taxon>Bacillati</taxon>
        <taxon>Bacillota</taxon>
        <taxon>Clostridia</taxon>
        <taxon>Lachnospirales</taxon>
        <taxon>Lachnospiraceae</taxon>
        <taxon>Lachnospiraceae incertae sedis</taxon>
        <taxon>Candidatus Limivivens</taxon>
    </lineage>
</organism>
<dbReference type="EMBL" id="DVIQ01000116">
    <property type="protein sequence ID" value="HIS33288.1"/>
    <property type="molecule type" value="Genomic_DNA"/>
</dbReference>
<dbReference type="Proteomes" id="UP000823935">
    <property type="component" value="Unassembled WGS sequence"/>
</dbReference>
<protein>
    <submittedName>
        <fullName evidence="1">Uncharacterized protein</fullName>
    </submittedName>
</protein>
<evidence type="ECO:0000313" key="2">
    <source>
        <dbReference type="Proteomes" id="UP000823935"/>
    </source>
</evidence>